<accession>A0A3N4KD61</accession>
<evidence type="ECO:0000256" key="3">
    <source>
        <dbReference type="ARBA" id="ARBA00022827"/>
    </source>
</evidence>
<dbReference type="PANTHER" id="PTHR42973:SF54">
    <property type="entry name" value="FAD-BINDING PCMH-TYPE DOMAIN-CONTAINING PROTEIN"/>
    <property type="match status" value="1"/>
</dbReference>
<organism evidence="6 7">
    <name type="scientific">Morchella conica CCBAS932</name>
    <dbReference type="NCBI Taxonomy" id="1392247"/>
    <lineage>
        <taxon>Eukaryota</taxon>
        <taxon>Fungi</taxon>
        <taxon>Dikarya</taxon>
        <taxon>Ascomycota</taxon>
        <taxon>Pezizomycotina</taxon>
        <taxon>Pezizomycetes</taxon>
        <taxon>Pezizales</taxon>
        <taxon>Morchellaceae</taxon>
        <taxon>Morchella</taxon>
    </lineage>
</organism>
<sequence length="516" mass="54812">MHLLGKSVRSTLFIAGGLLAYITAAAETLDSAAITAASIPTEISASVSSYGNILTCAILTGLFWGKVAYPSSTSYGEENAYWSATAILSPTCIFTPTSATDVSLAVKILTLSKVEFAIRGGGHTANAGWANTNKGVLISLSELKTLNAKSGYVEVGAGLHWDEVYEYLDARQLSVVGGRMTGVGVSGYLLGGGISYISNERGFGCDNVKNYEVVLGDGRIVSANAQTNPGLFKALKGSTNNFGIVTRFDLYTYASAGVYAGSLYYLESSFDELFDATAAYAVNNTDIKTHVIPAFVSLPGYNVAAYYVFSSDPVTSPPAALEPFFDIPAFTDTTRITNFTGATEELGAGDVYGMRHYLQALTIVADASLYKDIYAIFKALNSPLTTTITGFQASVAYQPLSASMIAAGAVRGGNVLGLDDSQGVLTCLNFNYRWTNTTDDVTVKAVAAKVIDQARELAKGRGLFNPYIYLNYADPDAEVIEGYGAANVKTLQAAKKKWDPENVFSKLVKGGFKVPM</sequence>
<dbReference type="Gene3D" id="3.30.465.10">
    <property type="match status" value="2"/>
</dbReference>
<dbReference type="InterPro" id="IPR036318">
    <property type="entry name" value="FAD-bd_PCMH-like_sf"/>
</dbReference>
<dbReference type="Pfam" id="PF01565">
    <property type="entry name" value="FAD_binding_4"/>
    <property type="match status" value="1"/>
</dbReference>
<protein>
    <submittedName>
        <fullName evidence="6">FAD-binding domain-containing protein</fullName>
    </submittedName>
</protein>
<dbReference type="Proteomes" id="UP000277580">
    <property type="component" value="Unassembled WGS sequence"/>
</dbReference>
<evidence type="ECO:0000313" key="6">
    <source>
        <dbReference type="EMBL" id="RPB08417.1"/>
    </source>
</evidence>
<dbReference type="InterPro" id="IPR012951">
    <property type="entry name" value="BBE"/>
</dbReference>
<evidence type="ECO:0000313" key="7">
    <source>
        <dbReference type="Proteomes" id="UP000277580"/>
    </source>
</evidence>
<dbReference type="Gene3D" id="3.40.462.20">
    <property type="match status" value="1"/>
</dbReference>
<evidence type="ECO:0000256" key="2">
    <source>
        <dbReference type="ARBA" id="ARBA00022630"/>
    </source>
</evidence>
<dbReference type="AlphaFoldDB" id="A0A3N4KD61"/>
<dbReference type="GO" id="GO:0016491">
    <property type="term" value="F:oxidoreductase activity"/>
    <property type="evidence" value="ECO:0007669"/>
    <property type="project" value="UniProtKB-KW"/>
</dbReference>
<evidence type="ECO:0000256" key="4">
    <source>
        <dbReference type="ARBA" id="ARBA00023002"/>
    </source>
</evidence>
<keyword evidence="4" id="KW-0560">Oxidoreductase</keyword>
<gene>
    <name evidence="6" type="ORF">P167DRAFT_548911</name>
</gene>
<dbReference type="Pfam" id="PF08031">
    <property type="entry name" value="BBE"/>
    <property type="match status" value="1"/>
</dbReference>
<name>A0A3N4KD61_9PEZI</name>
<keyword evidence="3" id="KW-0274">FAD</keyword>
<dbReference type="InterPro" id="IPR016166">
    <property type="entry name" value="FAD-bd_PCMH"/>
</dbReference>
<comment type="similarity">
    <text evidence="1">Belongs to the oxygen-dependent FAD-linked oxidoreductase family.</text>
</comment>
<keyword evidence="7" id="KW-1185">Reference proteome</keyword>
<dbReference type="InterPro" id="IPR006094">
    <property type="entry name" value="Oxid_FAD_bind_N"/>
</dbReference>
<dbReference type="InterPro" id="IPR050416">
    <property type="entry name" value="FAD-linked_Oxidoreductase"/>
</dbReference>
<dbReference type="PROSITE" id="PS51387">
    <property type="entry name" value="FAD_PCMH"/>
    <property type="match status" value="1"/>
</dbReference>
<dbReference type="SUPFAM" id="SSF56176">
    <property type="entry name" value="FAD-binding/transporter-associated domain-like"/>
    <property type="match status" value="1"/>
</dbReference>
<keyword evidence="2" id="KW-0285">Flavoprotein</keyword>
<evidence type="ECO:0000259" key="5">
    <source>
        <dbReference type="PROSITE" id="PS51387"/>
    </source>
</evidence>
<dbReference type="InParanoid" id="A0A3N4KD61"/>
<dbReference type="InterPro" id="IPR016169">
    <property type="entry name" value="FAD-bd_PCMH_sub2"/>
</dbReference>
<dbReference type="STRING" id="1392247.A0A3N4KD61"/>
<reference evidence="6 7" key="1">
    <citation type="journal article" date="2018" name="Nat. Ecol. Evol.">
        <title>Pezizomycetes genomes reveal the molecular basis of ectomycorrhizal truffle lifestyle.</title>
        <authorList>
            <person name="Murat C."/>
            <person name="Payen T."/>
            <person name="Noel B."/>
            <person name="Kuo A."/>
            <person name="Morin E."/>
            <person name="Chen J."/>
            <person name="Kohler A."/>
            <person name="Krizsan K."/>
            <person name="Balestrini R."/>
            <person name="Da Silva C."/>
            <person name="Montanini B."/>
            <person name="Hainaut M."/>
            <person name="Levati E."/>
            <person name="Barry K.W."/>
            <person name="Belfiori B."/>
            <person name="Cichocki N."/>
            <person name="Clum A."/>
            <person name="Dockter R.B."/>
            <person name="Fauchery L."/>
            <person name="Guy J."/>
            <person name="Iotti M."/>
            <person name="Le Tacon F."/>
            <person name="Lindquist E.A."/>
            <person name="Lipzen A."/>
            <person name="Malagnac F."/>
            <person name="Mello A."/>
            <person name="Molinier V."/>
            <person name="Miyauchi S."/>
            <person name="Poulain J."/>
            <person name="Riccioni C."/>
            <person name="Rubini A."/>
            <person name="Sitrit Y."/>
            <person name="Splivallo R."/>
            <person name="Traeger S."/>
            <person name="Wang M."/>
            <person name="Zifcakova L."/>
            <person name="Wipf D."/>
            <person name="Zambonelli A."/>
            <person name="Paolocci F."/>
            <person name="Nowrousian M."/>
            <person name="Ottonello S."/>
            <person name="Baldrian P."/>
            <person name="Spatafora J.W."/>
            <person name="Henrissat B."/>
            <person name="Nagy L.G."/>
            <person name="Aury J.M."/>
            <person name="Wincker P."/>
            <person name="Grigoriev I.V."/>
            <person name="Bonfante P."/>
            <person name="Martin F.M."/>
        </authorList>
    </citation>
    <scope>NUCLEOTIDE SEQUENCE [LARGE SCALE GENOMIC DNA]</scope>
    <source>
        <strain evidence="6 7">CCBAS932</strain>
    </source>
</reference>
<feature type="domain" description="FAD-binding PCMH-type" evidence="5">
    <location>
        <begin position="86"/>
        <end position="255"/>
    </location>
</feature>
<dbReference type="GO" id="GO:0071949">
    <property type="term" value="F:FAD binding"/>
    <property type="evidence" value="ECO:0007669"/>
    <property type="project" value="InterPro"/>
</dbReference>
<proteinExistence type="inferred from homology"/>
<evidence type="ECO:0000256" key="1">
    <source>
        <dbReference type="ARBA" id="ARBA00005466"/>
    </source>
</evidence>
<dbReference type="PANTHER" id="PTHR42973">
    <property type="entry name" value="BINDING OXIDOREDUCTASE, PUTATIVE (AFU_ORTHOLOGUE AFUA_1G17690)-RELATED"/>
    <property type="match status" value="1"/>
</dbReference>
<dbReference type="EMBL" id="ML119163">
    <property type="protein sequence ID" value="RPB08417.1"/>
    <property type="molecule type" value="Genomic_DNA"/>
</dbReference>
<dbReference type="OrthoDB" id="2151789at2759"/>